<dbReference type="Proteomes" id="UP000826188">
    <property type="component" value="Unassembled WGS sequence"/>
</dbReference>
<protein>
    <submittedName>
        <fullName evidence="3">FAD-dependent oxidoreductase</fullName>
    </submittedName>
</protein>
<proteinExistence type="predicted"/>
<name>A0ABS6WUX5_9BACT</name>
<reference evidence="3 4" key="1">
    <citation type="submission" date="2021-07" db="EMBL/GenBank/DDBJ databases">
        <title>Hymenobacter profundi sp. nov., isolated from deep-sea water.</title>
        <authorList>
            <person name="Kim M.K."/>
        </authorList>
    </citation>
    <scope>NUCLEOTIDE SEQUENCE [LARGE SCALE GENOMIC DNA]</scope>
    <source>
        <strain evidence="3 4">M2</strain>
    </source>
</reference>
<keyword evidence="1" id="KW-0812">Transmembrane</keyword>
<dbReference type="Pfam" id="PF01593">
    <property type="entry name" value="Amino_oxidase"/>
    <property type="match status" value="2"/>
</dbReference>
<sequence length="377" mass="39555">MTVPIFLNPADAAPVIIVGAGLAGLTAAGVLHAAGVPVRVLEARNRVGGRTLAVPAQPGSPEAEGLDLGATWGWDHHPYLMRLLGELEMTPFVQPSAGATTYETPDAVHRLPQPAGSAGYLRFAGGAAALCRELARRLPAGTVQLQAPVTELRQLPAGQGIALRIGAGPDAEMCAASAVVLALPPRLVAHSMVFNPALPAPLRHTLRAVPTWMSHAMKTVVVYAGPFWRAQGWSDYAVSQPGPLVEIHDASPPEGQPGALFGFFAAPHPLRQAPAAERRAAVLQQLVRLFGPPAGMPLAYHELDWSREPFTSVPGDEQPPSSVPLQGPALLRQPAWAGTLHWAGAETSASEWGRLDGAVESGRYAAGQVLRQLAGRA</sequence>
<dbReference type="EMBL" id="JAHWGL010000002">
    <property type="protein sequence ID" value="MBW3127097.1"/>
    <property type="molecule type" value="Genomic_DNA"/>
</dbReference>
<evidence type="ECO:0000256" key="1">
    <source>
        <dbReference type="SAM" id="Phobius"/>
    </source>
</evidence>
<organism evidence="3 4">
    <name type="scientific">Hymenobacter profundi</name>
    <dbReference type="NCBI Taxonomy" id="1982110"/>
    <lineage>
        <taxon>Bacteria</taxon>
        <taxon>Pseudomonadati</taxon>
        <taxon>Bacteroidota</taxon>
        <taxon>Cytophagia</taxon>
        <taxon>Cytophagales</taxon>
        <taxon>Hymenobacteraceae</taxon>
        <taxon>Hymenobacter</taxon>
    </lineage>
</organism>
<accession>A0ABS6WUX5</accession>
<keyword evidence="1" id="KW-1133">Transmembrane helix</keyword>
<dbReference type="InterPro" id="IPR002937">
    <property type="entry name" value="Amino_oxidase"/>
</dbReference>
<dbReference type="PANTHER" id="PTHR43563:SF1">
    <property type="entry name" value="AMINE OXIDASE [FLAVIN-CONTAINING] B"/>
    <property type="match status" value="1"/>
</dbReference>
<comment type="caution">
    <text evidence="3">The sequence shown here is derived from an EMBL/GenBank/DDBJ whole genome shotgun (WGS) entry which is preliminary data.</text>
</comment>
<gene>
    <name evidence="3" type="ORF">KYK14_00905</name>
</gene>
<feature type="domain" description="Amine oxidase" evidence="2">
    <location>
        <begin position="119"/>
        <end position="370"/>
    </location>
</feature>
<keyword evidence="4" id="KW-1185">Reference proteome</keyword>
<evidence type="ECO:0000313" key="4">
    <source>
        <dbReference type="Proteomes" id="UP000826188"/>
    </source>
</evidence>
<evidence type="ECO:0000259" key="2">
    <source>
        <dbReference type="Pfam" id="PF01593"/>
    </source>
</evidence>
<feature type="transmembrane region" description="Helical" evidence="1">
    <location>
        <begin position="12"/>
        <end position="36"/>
    </location>
</feature>
<evidence type="ECO:0000313" key="3">
    <source>
        <dbReference type="EMBL" id="MBW3127097.1"/>
    </source>
</evidence>
<dbReference type="PANTHER" id="PTHR43563">
    <property type="entry name" value="AMINE OXIDASE"/>
    <property type="match status" value="1"/>
</dbReference>
<keyword evidence="1" id="KW-0472">Membrane</keyword>
<dbReference type="InterPro" id="IPR050703">
    <property type="entry name" value="Flavin_MAO"/>
</dbReference>
<feature type="domain" description="Amine oxidase" evidence="2">
    <location>
        <begin position="22"/>
        <end position="98"/>
    </location>
</feature>